<name>A0A0R2L4Q5_9LACO</name>
<evidence type="ECO:0000313" key="7">
    <source>
        <dbReference type="Proteomes" id="UP000321429"/>
    </source>
</evidence>
<dbReference type="RefSeq" id="WP_057809355.1">
    <property type="nucleotide sequence ID" value="NZ_BJUD01000032.1"/>
</dbReference>
<dbReference type="GO" id="GO:0016616">
    <property type="term" value="F:oxidoreductase activity, acting on the CH-OH group of donors, NAD or NADP as acceptor"/>
    <property type="evidence" value="ECO:0007669"/>
    <property type="project" value="UniProtKB-ARBA"/>
</dbReference>
<evidence type="ECO:0000256" key="1">
    <source>
        <dbReference type="ARBA" id="ARBA00006484"/>
    </source>
</evidence>
<dbReference type="InterPro" id="IPR036291">
    <property type="entry name" value="NAD(P)-bd_dom_sf"/>
</dbReference>
<gene>
    <name evidence="5" type="ORF">IV55_GL001215</name>
    <name evidence="4" type="ORF">LSI01_14240</name>
</gene>
<dbReference type="FunFam" id="3.40.50.720:FF:000084">
    <property type="entry name" value="Short-chain dehydrogenase reductase"/>
    <property type="match status" value="1"/>
</dbReference>
<organism evidence="5 6">
    <name type="scientific">Furfurilactobacillus siliginis</name>
    <dbReference type="NCBI Taxonomy" id="348151"/>
    <lineage>
        <taxon>Bacteria</taxon>
        <taxon>Bacillati</taxon>
        <taxon>Bacillota</taxon>
        <taxon>Bacilli</taxon>
        <taxon>Lactobacillales</taxon>
        <taxon>Lactobacillaceae</taxon>
        <taxon>Furfurilactobacillus</taxon>
    </lineage>
</organism>
<accession>A0A0R2L4Q5</accession>
<dbReference type="SUPFAM" id="SSF51735">
    <property type="entry name" value="NAD(P)-binding Rossmann-fold domains"/>
    <property type="match status" value="1"/>
</dbReference>
<evidence type="ECO:0000313" key="5">
    <source>
        <dbReference type="EMBL" id="KRN96683.1"/>
    </source>
</evidence>
<sequence>MTNKYDLKDKVVLITGGGSGIGRAIAQGFLDNGAKVTIVGRHLSALQETLADYPAEQAMAMTADISDPAEIDKMVATVVARFGQLDVVVSDAAYFTGGSVQDTSVAAWQTTVHTNIDGFFYLAKATYSDLKKTAGTLIAISSVSGLYGDWGQAAYNASKHAVNGFVRSIALDWGQDNIRVNAVAPGFTRTPMSAGITDDKLAPFVNRIALDRPGTPADVAPAVLFLASSDARYITGAILPVDGGTTASTGQPHI</sequence>
<dbReference type="Proteomes" id="UP000321429">
    <property type="component" value="Unassembled WGS sequence"/>
</dbReference>
<keyword evidence="2" id="KW-0560">Oxidoreductase</keyword>
<dbReference type="InterPro" id="IPR020904">
    <property type="entry name" value="Sc_DH/Rdtase_CS"/>
</dbReference>
<feature type="domain" description="Ketoreductase" evidence="3">
    <location>
        <begin position="10"/>
        <end position="186"/>
    </location>
</feature>
<comment type="caution">
    <text evidence="5">The sequence shown here is derived from an EMBL/GenBank/DDBJ whole genome shotgun (WGS) entry which is preliminary data.</text>
</comment>
<proteinExistence type="inferred from homology"/>
<dbReference type="PRINTS" id="PR00080">
    <property type="entry name" value="SDRFAMILY"/>
</dbReference>
<evidence type="ECO:0000313" key="4">
    <source>
        <dbReference type="EMBL" id="GEK29113.1"/>
    </source>
</evidence>
<dbReference type="PRINTS" id="PR00081">
    <property type="entry name" value="GDHRDH"/>
</dbReference>
<dbReference type="PATRIC" id="fig|348151.3.peg.1246"/>
<evidence type="ECO:0000313" key="6">
    <source>
        <dbReference type="Proteomes" id="UP000051139"/>
    </source>
</evidence>
<dbReference type="Gene3D" id="3.40.50.720">
    <property type="entry name" value="NAD(P)-binding Rossmann-like Domain"/>
    <property type="match status" value="1"/>
</dbReference>
<reference evidence="4 7" key="2">
    <citation type="submission" date="2019-07" db="EMBL/GenBank/DDBJ databases">
        <title>Whole genome shotgun sequence of Lactobacillus siliginis NBRC 101315.</title>
        <authorList>
            <person name="Hosoyama A."/>
            <person name="Uohara A."/>
            <person name="Ohji S."/>
            <person name="Ichikawa N."/>
        </authorList>
    </citation>
    <scope>NUCLEOTIDE SEQUENCE [LARGE SCALE GENOMIC DNA]</scope>
    <source>
        <strain evidence="4 7">NBRC 101315</strain>
    </source>
</reference>
<keyword evidence="6" id="KW-1185">Reference proteome</keyword>
<dbReference type="AlphaFoldDB" id="A0A0R2L4Q5"/>
<dbReference type="SMART" id="SM00822">
    <property type="entry name" value="PKS_KR"/>
    <property type="match status" value="1"/>
</dbReference>
<evidence type="ECO:0000259" key="3">
    <source>
        <dbReference type="SMART" id="SM00822"/>
    </source>
</evidence>
<evidence type="ECO:0000256" key="2">
    <source>
        <dbReference type="ARBA" id="ARBA00023002"/>
    </source>
</evidence>
<dbReference type="EMBL" id="BJUD01000032">
    <property type="protein sequence ID" value="GEK29113.1"/>
    <property type="molecule type" value="Genomic_DNA"/>
</dbReference>
<dbReference type="OrthoDB" id="9803333at2"/>
<dbReference type="Proteomes" id="UP000051139">
    <property type="component" value="Unassembled WGS sequence"/>
</dbReference>
<dbReference type="PANTHER" id="PTHR42760">
    <property type="entry name" value="SHORT-CHAIN DEHYDROGENASES/REDUCTASES FAMILY MEMBER"/>
    <property type="match status" value="1"/>
</dbReference>
<dbReference type="PANTHER" id="PTHR42760:SF115">
    <property type="entry name" value="3-OXOACYL-[ACYL-CARRIER-PROTEIN] REDUCTASE FABG"/>
    <property type="match status" value="1"/>
</dbReference>
<dbReference type="Pfam" id="PF13561">
    <property type="entry name" value="adh_short_C2"/>
    <property type="match status" value="1"/>
</dbReference>
<comment type="similarity">
    <text evidence="1">Belongs to the short-chain dehydrogenases/reductases (SDR) family.</text>
</comment>
<dbReference type="EMBL" id="JQCB01000003">
    <property type="protein sequence ID" value="KRN96683.1"/>
    <property type="molecule type" value="Genomic_DNA"/>
</dbReference>
<dbReference type="STRING" id="348151.IV55_GL001215"/>
<dbReference type="InterPro" id="IPR002347">
    <property type="entry name" value="SDR_fam"/>
</dbReference>
<dbReference type="PROSITE" id="PS00061">
    <property type="entry name" value="ADH_SHORT"/>
    <property type="match status" value="1"/>
</dbReference>
<protein>
    <submittedName>
        <fullName evidence="4">3-oxoacyl-ACP reductase</fullName>
    </submittedName>
    <submittedName>
        <fullName evidence="5">Short-chain dehydrogenase reductase SDR</fullName>
    </submittedName>
</protein>
<reference evidence="5 6" key="1">
    <citation type="journal article" date="2015" name="Genome Announc.">
        <title>Expanding the biotechnology potential of lactobacilli through comparative genomics of 213 strains and associated genera.</title>
        <authorList>
            <person name="Sun Z."/>
            <person name="Harris H.M."/>
            <person name="McCann A."/>
            <person name="Guo C."/>
            <person name="Argimon S."/>
            <person name="Zhang W."/>
            <person name="Yang X."/>
            <person name="Jeffery I.B."/>
            <person name="Cooney J.C."/>
            <person name="Kagawa T.F."/>
            <person name="Liu W."/>
            <person name="Song Y."/>
            <person name="Salvetti E."/>
            <person name="Wrobel A."/>
            <person name="Rasinkangas P."/>
            <person name="Parkhill J."/>
            <person name="Rea M.C."/>
            <person name="O'Sullivan O."/>
            <person name="Ritari J."/>
            <person name="Douillard F.P."/>
            <person name="Paul Ross R."/>
            <person name="Yang R."/>
            <person name="Briner A.E."/>
            <person name="Felis G.E."/>
            <person name="de Vos W.M."/>
            <person name="Barrangou R."/>
            <person name="Klaenhammer T.R."/>
            <person name="Caufield P.W."/>
            <person name="Cui Y."/>
            <person name="Zhang H."/>
            <person name="O'Toole P.W."/>
        </authorList>
    </citation>
    <scope>NUCLEOTIDE SEQUENCE [LARGE SCALE GENOMIC DNA]</scope>
    <source>
        <strain evidence="5 6">DSM 22696</strain>
    </source>
</reference>
<dbReference type="CDD" id="cd05233">
    <property type="entry name" value="SDR_c"/>
    <property type="match status" value="1"/>
</dbReference>
<dbReference type="InterPro" id="IPR057326">
    <property type="entry name" value="KR_dom"/>
</dbReference>
<dbReference type="GO" id="GO:0008206">
    <property type="term" value="P:bile acid metabolic process"/>
    <property type="evidence" value="ECO:0007669"/>
    <property type="project" value="UniProtKB-ARBA"/>
</dbReference>